<dbReference type="InterPro" id="IPR051533">
    <property type="entry name" value="WaaL-like"/>
</dbReference>
<protein>
    <submittedName>
        <fullName evidence="7">O-antigen ligase family protein</fullName>
    </submittedName>
</protein>
<dbReference type="GO" id="GO:0016874">
    <property type="term" value="F:ligase activity"/>
    <property type="evidence" value="ECO:0007669"/>
    <property type="project" value="UniProtKB-KW"/>
</dbReference>
<dbReference type="Pfam" id="PF04932">
    <property type="entry name" value="Wzy_C"/>
    <property type="match status" value="1"/>
</dbReference>
<evidence type="ECO:0000256" key="4">
    <source>
        <dbReference type="ARBA" id="ARBA00023136"/>
    </source>
</evidence>
<keyword evidence="8" id="KW-1185">Reference proteome</keyword>
<feature type="transmembrane region" description="Helical" evidence="5">
    <location>
        <begin position="75"/>
        <end position="98"/>
    </location>
</feature>
<dbReference type="PANTHER" id="PTHR37422">
    <property type="entry name" value="TEICHURONIC ACID BIOSYNTHESIS PROTEIN TUAE"/>
    <property type="match status" value="1"/>
</dbReference>
<keyword evidence="7" id="KW-0436">Ligase</keyword>
<feature type="transmembrane region" description="Helical" evidence="5">
    <location>
        <begin position="247"/>
        <end position="267"/>
    </location>
</feature>
<feature type="transmembrane region" description="Helical" evidence="5">
    <location>
        <begin position="19"/>
        <end position="38"/>
    </location>
</feature>
<feature type="transmembrane region" description="Helical" evidence="5">
    <location>
        <begin position="50"/>
        <end position="68"/>
    </location>
</feature>
<keyword evidence="3 5" id="KW-1133">Transmembrane helix</keyword>
<feature type="transmembrane region" description="Helical" evidence="5">
    <location>
        <begin position="104"/>
        <end position="125"/>
    </location>
</feature>
<evidence type="ECO:0000256" key="1">
    <source>
        <dbReference type="ARBA" id="ARBA00004141"/>
    </source>
</evidence>
<evidence type="ECO:0000259" key="6">
    <source>
        <dbReference type="Pfam" id="PF04932"/>
    </source>
</evidence>
<dbReference type="EMBL" id="VFRP01000017">
    <property type="protein sequence ID" value="TPE49116.1"/>
    <property type="molecule type" value="Genomic_DNA"/>
</dbReference>
<comment type="caution">
    <text evidence="7">The sequence shown here is derived from an EMBL/GenBank/DDBJ whole genome shotgun (WGS) entry which is preliminary data.</text>
</comment>
<gene>
    <name evidence="7" type="ORF">FJM51_15700</name>
</gene>
<evidence type="ECO:0000256" key="2">
    <source>
        <dbReference type="ARBA" id="ARBA00022692"/>
    </source>
</evidence>
<sequence length="418" mass="44874">MTGDEPAPRRYPLAEGETWAAAGFALLVVLVILGPILSQFGGALAGDGNPLRQVTYILAFLVLVAAALRTGRATAAFTTSAPVNLLLLWCWASLAWAIDPGVAARRLILTCVIIFSVFIAVECLGRDRARGIVITLFVLTFALNLAVVLAVPGVGIHQYEFGGDPSLIGDWRGIFPEKNLTGAVTAVTALMLFFARRPKAGLVRALLLAALLAFLVKTGSKTSMGIGLAALTAGLLYRRYDPRYWPWAMILLALLALGAALLVTANLDRILAVLDDRDSFTGRTQIWSSLLGYAGDHWMFGAGYGSFWNIGPASPIFSYARPGSWLTTITSGHNGYLDLTTQIGLPGLALVLFALFLHPLGRLLTERRAGEDGPMLMAILVFCVGQNMTESTMLDRDHIIQFCLIWTIASTLRGPAAA</sequence>
<dbReference type="Proteomes" id="UP000319255">
    <property type="component" value="Unassembled WGS sequence"/>
</dbReference>
<comment type="subcellular location">
    <subcellularLocation>
        <location evidence="1">Membrane</location>
        <topology evidence="1">Multi-pass membrane protein</topology>
    </subcellularLocation>
</comment>
<organism evidence="7 8">
    <name type="scientific">Amaricoccus solimangrovi</name>
    <dbReference type="NCBI Taxonomy" id="2589815"/>
    <lineage>
        <taxon>Bacteria</taxon>
        <taxon>Pseudomonadati</taxon>
        <taxon>Pseudomonadota</taxon>
        <taxon>Alphaproteobacteria</taxon>
        <taxon>Rhodobacterales</taxon>
        <taxon>Paracoccaceae</taxon>
        <taxon>Amaricoccus</taxon>
    </lineage>
</organism>
<name>A0A501WTG5_9RHOB</name>
<feature type="transmembrane region" description="Helical" evidence="5">
    <location>
        <begin position="343"/>
        <end position="360"/>
    </location>
</feature>
<proteinExistence type="predicted"/>
<dbReference type="GO" id="GO:0016020">
    <property type="term" value="C:membrane"/>
    <property type="evidence" value="ECO:0007669"/>
    <property type="project" value="UniProtKB-SubCell"/>
</dbReference>
<accession>A0A501WTG5</accession>
<evidence type="ECO:0000313" key="7">
    <source>
        <dbReference type="EMBL" id="TPE49116.1"/>
    </source>
</evidence>
<dbReference type="OrthoDB" id="4391260at2"/>
<dbReference type="AlphaFoldDB" id="A0A501WTG5"/>
<evidence type="ECO:0000256" key="3">
    <source>
        <dbReference type="ARBA" id="ARBA00022989"/>
    </source>
</evidence>
<reference evidence="7 8" key="1">
    <citation type="submission" date="2019-06" db="EMBL/GenBank/DDBJ databases">
        <title>A novel bacterium of genus Amaricoccus, isolated from marine sediment.</title>
        <authorList>
            <person name="Huang H."/>
            <person name="Mo K."/>
            <person name="Hu Y."/>
        </authorList>
    </citation>
    <scope>NUCLEOTIDE SEQUENCE [LARGE SCALE GENOMIC DNA]</scope>
    <source>
        <strain evidence="7 8">HB172011</strain>
    </source>
</reference>
<dbReference type="InterPro" id="IPR007016">
    <property type="entry name" value="O-antigen_ligase-rel_domated"/>
</dbReference>
<evidence type="ECO:0000256" key="5">
    <source>
        <dbReference type="SAM" id="Phobius"/>
    </source>
</evidence>
<feature type="transmembrane region" description="Helical" evidence="5">
    <location>
        <begin position="202"/>
        <end position="218"/>
    </location>
</feature>
<feature type="transmembrane region" description="Helical" evidence="5">
    <location>
        <begin position="132"/>
        <end position="159"/>
    </location>
</feature>
<feature type="transmembrane region" description="Helical" evidence="5">
    <location>
        <begin position="179"/>
        <end position="195"/>
    </location>
</feature>
<keyword evidence="4 5" id="KW-0472">Membrane</keyword>
<feature type="domain" description="O-antigen ligase-related" evidence="6">
    <location>
        <begin position="207"/>
        <end position="352"/>
    </location>
</feature>
<dbReference type="PANTHER" id="PTHR37422:SF21">
    <property type="entry name" value="EXOQ-LIKE PROTEIN"/>
    <property type="match status" value="1"/>
</dbReference>
<keyword evidence="2 5" id="KW-0812">Transmembrane</keyword>
<evidence type="ECO:0000313" key="8">
    <source>
        <dbReference type="Proteomes" id="UP000319255"/>
    </source>
</evidence>